<reference evidence="3 4" key="1">
    <citation type="submission" date="2016-06" db="EMBL/GenBank/DDBJ databases">
        <authorList>
            <person name="Kjaerup R.B."/>
            <person name="Dalgaard T.S."/>
            <person name="Juul-Madsen H.R."/>
        </authorList>
    </citation>
    <scope>NUCLEOTIDE SEQUENCE [LARGE SCALE GENOMIC DNA]</scope>
    <source>
        <strain evidence="3 4">CECT 8886</strain>
    </source>
</reference>
<feature type="coiled-coil region" evidence="1">
    <location>
        <begin position="33"/>
        <end position="90"/>
    </location>
</feature>
<protein>
    <submittedName>
        <fullName evidence="3">Uncharacterized protein</fullName>
    </submittedName>
</protein>
<dbReference type="Proteomes" id="UP000092544">
    <property type="component" value="Unassembled WGS sequence"/>
</dbReference>
<sequence length="92" mass="9557">MNLVTKSALALFAAVSISSVAMAAPGDGTYGSKVKAQADVQQLKSEIQQLGATPNLGVNLSTAKTVNTQARLLNTAAENLQLQLNELKSQNS</sequence>
<keyword evidence="2" id="KW-0732">Signal</keyword>
<name>A0A1A8T4E2_9GAMM</name>
<evidence type="ECO:0000256" key="2">
    <source>
        <dbReference type="SAM" id="SignalP"/>
    </source>
</evidence>
<organism evidence="3 4">
    <name type="scientific">Marinomonas spartinae</name>
    <dbReference type="NCBI Taxonomy" id="1792290"/>
    <lineage>
        <taxon>Bacteria</taxon>
        <taxon>Pseudomonadati</taxon>
        <taxon>Pseudomonadota</taxon>
        <taxon>Gammaproteobacteria</taxon>
        <taxon>Oceanospirillales</taxon>
        <taxon>Oceanospirillaceae</taxon>
        <taxon>Marinomonas</taxon>
    </lineage>
</organism>
<dbReference type="EMBL" id="FLOB01000001">
    <property type="protein sequence ID" value="SBS26009.1"/>
    <property type="molecule type" value="Genomic_DNA"/>
</dbReference>
<gene>
    <name evidence="3" type="ORF">MSP8886_00468</name>
</gene>
<evidence type="ECO:0000313" key="4">
    <source>
        <dbReference type="Proteomes" id="UP000092544"/>
    </source>
</evidence>
<evidence type="ECO:0000256" key="1">
    <source>
        <dbReference type="SAM" id="Coils"/>
    </source>
</evidence>
<dbReference type="RefSeq" id="WP_067012276.1">
    <property type="nucleotide sequence ID" value="NZ_FLOB01000001.1"/>
</dbReference>
<evidence type="ECO:0000313" key="3">
    <source>
        <dbReference type="EMBL" id="SBS26009.1"/>
    </source>
</evidence>
<feature type="signal peptide" evidence="2">
    <location>
        <begin position="1"/>
        <end position="23"/>
    </location>
</feature>
<keyword evidence="1" id="KW-0175">Coiled coil</keyword>
<accession>A0A1A8T4E2</accession>
<keyword evidence="4" id="KW-1185">Reference proteome</keyword>
<proteinExistence type="predicted"/>
<dbReference type="AlphaFoldDB" id="A0A1A8T4E2"/>
<feature type="chain" id="PRO_5008378775" evidence="2">
    <location>
        <begin position="24"/>
        <end position="92"/>
    </location>
</feature>